<feature type="transmembrane region" description="Helical" evidence="6">
    <location>
        <begin position="211"/>
        <end position="230"/>
    </location>
</feature>
<comment type="subcellular location">
    <subcellularLocation>
        <location evidence="6">Cell membrane</location>
        <topology evidence="6">Multi-pass membrane protein</topology>
    </subcellularLocation>
    <subcellularLocation>
        <location evidence="1">Membrane</location>
        <topology evidence="1">Multi-pass membrane protein</topology>
    </subcellularLocation>
</comment>
<evidence type="ECO:0000256" key="3">
    <source>
        <dbReference type="ARBA" id="ARBA00022692"/>
    </source>
</evidence>
<comment type="caution">
    <text evidence="6">Lacks conserved residue(s) required for the propagation of feature annotation.</text>
</comment>
<dbReference type="EMBL" id="SPQQ01000001">
    <property type="protein sequence ID" value="TGE39671.1"/>
    <property type="molecule type" value="Genomic_DNA"/>
</dbReference>
<evidence type="ECO:0000256" key="6">
    <source>
        <dbReference type="RuleBase" id="RU363041"/>
    </source>
</evidence>
<feature type="transmembrane region" description="Helical" evidence="6">
    <location>
        <begin position="290"/>
        <end position="307"/>
    </location>
</feature>
<dbReference type="Pfam" id="PF01925">
    <property type="entry name" value="TauE"/>
    <property type="match status" value="1"/>
</dbReference>
<dbReference type="InterPro" id="IPR002781">
    <property type="entry name" value="TM_pro_TauE-like"/>
</dbReference>
<comment type="caution">
    <text evidence="7">The sequence shown here is derived from an EMBL/GenBank/DDBJ whole genome shotgun (WGS) entry which is preliminary data.</text>
</comment>
<keyword evidence="6" id="KW-1003">Cell membrane</keyword>
<keyword evidence="8" id="KW-1185">Reference proteome</keyword>
<feature type="transmembrane region" description="Helical" evidence="6">
    <location>
        <begin position="236"/>
        <end position="255"/>
    </location>
</feature>
<feature type="transmembrane region" description="Helical" evidence="6">
    <location>
        <begin position="111"/>
        <end position="130"/>
    </location>
</feature>
<accession>A0A4Z0R910</accession>
<dbReference type="PANTHER" id="PTHR43701:SF13">
    <property type="entry name" value="MEMBRANE TRANSPORTER PROTEIN YRKJ-RELATED"/>
    <property type="match status" value="1"/>
</dbReference>
<feature type="transmembrane region" description="Helical" evidence="6">
    <location>
        <begin position="81"/>
        <end position="99"/>
    </location>
</feature>
<gene>
    <name evidence="7" type="ORF">E4K67_01330</name>
</gene>
<dbReference type="PANTHER" id="PTHR43701">
    <property type="entry name" value="MEMBRANE TRANSPORTER PROTEIN MJ0441-RELATED"/>
    <property type="match status" value="1"/>
</dbReference>
<feature type="transmembrane region" description="Helical" evidence="6">
    <location>
        <begin position="267"/>
        <end position="284"/>
    </location>
</feature>
<evidence type="ECO:0000256" key="5">
    <source>
        <dbReference type="ARBA" id="ARBA00023136"/>
    </source>
</evidence>
<evidence type="ECO:0000256" key="2">
    <source>
        <dbReference type="ARBA" id="ARBA00009142"/>
    </source>
</evidence>
<feature type="transmembrane region" description="Helical" evidence="6">
    <location>
        <begin position="137"/>
        <end position="155"/>
    </location>
</feature>
<evidence type="ECO:0000313" key="8">
    <source>
        <dbReference type="Proteomes" id="UP000298460"/>
    </source>
</evidence>
<proteinExistence type="inferred from homology"/>
<protein>
    <recommendedName>
        <fullName evidence="6">Probable membrane transporter protein</fullName>
    </recommendedName>
</protein>
<dbReference type="AlphaFoldDB" id="A0A4Z0R910"/>
<keyword evidence="4 6" id="KW-1133">Transmembrane helix</keyword>
<organism evidence="7 8">
    <name type="scientific">Desulfosporosinus fructosivorans</name>
    <dbReference type="NCBI Taxonomy" id="2018669"/>
    <lineage>
        <taxon>Bacteria</taxon>
        <taxon>Bacillati</taxon>
        <taxon>Bacillota</taxon>
        <taxon>Clostridia</taxon>
        <taxon>Eubacteriales</taxon>
        <taxon>Desulfitobacteriaceae</taxon>
        <taxon>Desulfosporosinus</taxon>
    </lineage>
</organism>
<dbReference type="Proteomes" id="UP000298460">
    <property type="component" value="Unassembled WGS sequence"/>
</dbReference>
<sequence>MLEFKQSLPWVKWFRTIYISWKYLNNRGFNMTTLLLFVLFALGLIGGFFSGLLGIGGGIIMVPLLLYVPSLIGLEAISMKTAAAITIVQSMAGSFSGLVVHKKYNFVHSKLIAYMGSGVVFGSLLGSYFSKQIRGEVMLGIFAGMALMATVLMFIPSKKDDDLAVENVDFNEYLAFFVALLVGILGGIVGQGGAFILIPLMLYVLKIPTRIALGSSVAITFLSALAGFIGKWGTGQIPFLMAIVLVAGALIGAQLGGRLSSRLKTASLRIILSVLIAFTSLKMWFELSPIVGYLLTIGLVLLLLVFLKDKRKHKELNKLTLKT</sequence>
<feature type="transmembrane region" description="Helical" evidence="6">
    <location>
        <begin position="29"/>
        <end position="49"/>
    </location>
</feature>
<reference evidence="7 8" key="1">
    <citation type="submission" date="2019-03" db="EMBL/GenBank/DDBJ databases">
        <title>Draft Genome Sequence of Desulfosporosinus fructosivorans Strain 63.6F, Isolated from Marine Sediment in the Baltic Sea.</title>
        <authorList>
            <person name="Hausmann B."/>
            <person name="Vandieken V."/>
            <person name="Pjevac P."/>
            <person name="Schreck K."/>
            <person name="Herbold C.W."/>
            <person name="Loy A."/>
        </authorList>
    </citation>
    <scope>NUCLEOTIDE SEQUENCE [LARGE SCALE GENOMIC DNA]</scope>
    <source>
        <strain evidence="7 8">63.6F</strain>
    </source>
</reference>
<keyword evidence="5 6" id="KW-0472">Membrane</keyword>
<feature type="transmembrane region" description="Helical" evidence="6">
    <location>
        <begin position="55"/>
        <end position="74"/>
    </location>
</feature>
<keyword evidence="3 6" id="KW-0812">Transmembrane</keyword>
<dbReference type="GO" id="GO:0005886">
    <property type="term" value="C:plasma membrane"/>
    <property type="evidence" value="ECO:0007669"/>
    <property type="project" value="UniProtKB-SubCell"/>
</dbReference>
<dbReference type="InterPro" id="IPR051598">
    <property type="entry name" value="TSUP/Inactive_protease-like"/>
</dbReference>
<feature type="transmembrane region" description="Helical" evidence="6">
    <location>
        <begin position="175"/>
        <end position="204"/>
    </location>
</feature>
<name>A0A4Z0R910_9FIRM</name>
<comment type="similarity">
    <text evidence="2 6">Belongs to the 4-toluene sulfonate uptake permease (TSUP) (TC 2.A.102) family.</text>
</comment>
<evidence type="ECO:0000313" key="7">
    <source>
        <dbReference type="EMBL" id="TGE39671.1"/>
    </source>
</evidence>
<evidence type="ECO:0000256" key="4">
    <source>
        <dbReference type="ARBA" id="ARBA00022989"/>
    </source>
</evidence>
<evidence type="ECO:0000256" key="1">
    <source>
        <dbReference type="ARBA" id="ARBA00004141"/>
    </source>
</evidence>